<evidence type="ECO:0000256" key="6">
    <source>
        <dbReference type="ARBA" id="ARBA00023159"/>
    </source>
</evidence>
<feature type="domain" description="E2F/DP family winged-helix DNA-binding" evidence="12">
    <location>
        <begin position="385"/>
        <end position="469"/>
    </location>
</feature>
<dbReference type="Proteomes" id="UP000225706">
    <property type="component" value="Unassembled WGS sequence"/>
</dbReference>
<dbReference type="EMBL" id="LSMT01000650">
    <property type="protein sequence ID" value="PFX15427.1"/>
    <property type="molecule type" value="Genomic_DNA"/>
</dbReference>
<evidence type="ECO:0000313" key="14">
    <source>
        <dbReference type="Proteomes" id="UP000225706"/>
    </source>
</evidence>
<feature type="region of interest" description="Disordered" evidence="11">
    <location>
        <begin position="94"/>
        <end position="127"/>
    </location>
</feature>
<proteinExistence type="inferred from homology"/>
<dbReference type="OrthoDB" id="5318at2759"/>
<evidence type="ECO:0000256" key="5">
    <source>
        <dbReference type="ARBA" id="ARBA00023125"/>
    </source>
</evidence>
<dbReference type="SUPFAM" id="SSF46785">
    <property type="entry name" value="Winged helix' DNA-binding domain"/>
    <property type="match status" value="2"/>
</dbReference>
<feature type="compositionally biased region" description="Basic and acidic residues" evidence="11">
    <location>
        <begin position="304"/>
        <end position="317"/>
    </location>
</feature>
<dbReference type="FunFam" id="1.10.10.10:FF:000073">
    <property type="entry name" value="E2F transcription factor 8"/>
    <property type="match status" value="1"/>
</dbReference>
<feature type="region of interest" description="Disordered" evidence="11">
    <location>
        <begin position="619"/>
        <end position="673"/>
    </location>
</feature>
<dbReference type="GO" id="GO:0000981">
    <property type="term" value="F:DNA-binding transcription factor activity, RNA polymerase II-specific"/>
    <property type="evidence" value="ECO:0007669"/>
    <property type="project" value="TreeGrafter"/>
</dbReference>
<dbReference type="AlphaFoldDB" id="A0A2B4RGF7"/>
<keyword evidence="5 10" id="KW-0238">DNA-binding</keyword>
<evidence type="ECO:0000256" key="3">
    <source>
        <dbReference type="ARBA" id="ARBA00022491"/>
    </source>
</evidence>
<dbReference type="GO" id="GO:0045892">
    <property type="term" value="P:negative regulation of DNA-templated transcription"/>
    <property type="evidence" value="ECO:0007669"/>
    <property type="project" value="UniProtKB-ARBA"/>
</dbReference>
<evidence type="ECO:0000313" key="13">
    <source>
        <dbReference type="EMBL" id="PFX15427.1"/>
    </source>
</evidence>
<accession>A0A2B4RGF7</accession>
<organism evidence="13 14">
    <name type="scientific">Stylophora pistillata</name>
    <name type="common">Smooth cauliflower coral</name>
    <dbReference type="NCBI Taxonomy" id="50429"/>
    <lineage>
        <taxon>Eukaryota</taxon>
        <taxon>Metazoa</taxon>
        <taxon>Cnidaria</taxon>
        <taxon>Anthozoa</taxon>
        <taxon>Hexacorallia</taxon>
        <taxon>Scleractinia</taxon>
        <taxon>Astrocoeniina</taxon>
        <taxon>Pocilloporidae</taxon>
        <taxon>Stylophora</taxon>
    </lineage>
</organism>
<dbReference type="InterPro" id="IPR036388">
    <property type="entry name" value="WH-like_DNA-bd_sf"/>
</dbReference>
<evidence type="ECO:0000256" key="10">
    <source>
        <dbReference type="RuleBase" id="RU003796"/>
    </source>
</evidence>
<sequence>MESKTVTQTFVALDVSDHSKTDYTAGDYDETESVCDSSSHSIPLRRYPSLAELSSIATNCGGTNLSTFESSMDEKELMLARSTEDCKSQTTNQLNSIWNRGPPVTPPKVAEAGKNSLNQTGDDPLTPTANLKMLVSAASPAIRDRETKKRELFPGESFDTFETLHSAASALISNSRQSDALVSERHLSDESSHVEYGGNKITISRKDKSLGLLCQKFLSKYPEYPKANEFIEIGLDDVARDLNVERRRIYDIVNVLESVEVISRYAKNRYVWHGKSRLPSTLIKLKHYALSKGLKLKPSNSAKENPKSKDMKKEKGKVPVGSALSSQLPLILPKDSNIMSLVQVLKPEVSQMNNNLMPPPTTIKDSAVEEKGGKNLKFKDSEYCRKDKSLGVLSQKFLMMFLVSETRHVTLEDAANVLIGEEEEGQTKYKTKVRRLYDIANILSSLQLIEKVHIHSIQAGRKPGFRWIGIDPDKLELLVPNTQEEVQNPPVVKRICGEKRNQLQFDEDEESALGRFIRRRPSQQQLRPKSEETEANKSKLPRSRSERVLSTKKRGQQESEDGFSVQEIVAAFGVGSSTGSPTEAKFRAELKKLHQQYPDRMSQLLSACSYSDDFEARKSRRSLFMPPKSDVDGAPEPKRRRSADDVYSIRQEADAGFSHSSTSPFKSLPEGKNIPVVGSPKQTIQIAKLNPASPEQKILLERQKQQQLLDEQRGFDSQDERWKRIERELEKAFRKGGPTHPLMVHQSSSPLPYDALVEQTSVAIQASLIDDLSPLKPLSYYRKVKSPWKNTESRHSSCTTSSTSSPVPFQGGAVMNPLSNPHAMSPVPILPATERPASVNNACPNSTYFVQIPISAGGNGGSVVWATPTPPSCSSTPSPDQLIKMAAQPVNAPLLYSPRSLTSTPEPVTLEPSVAGKQQAVITNPVVTMLEPQHVHPVQQTLSIQLPHIGNTEFHSVTPIAGIMTQVQFATPLVKLTDIKSVVSMETPTTTVQLLTDVSKRLSLPFTGEQSA</sequence>
<keyword evidence="6" id="KW-0010">Activator</keyword>
<dbReference type="GO" id="GO:0000978">
    <property type="term" value="F:RNA polymerase II cis-regulatory region sequence-specific DNA binding"/>
    <property type="evidence" value="ECO:0007669"/>
    <property type="project" value="InterPro"/>
</dbReference>
<comment type="caution">
    <text evidence="13">The sequence shown here is derived from an EMBL/GenBank/DDBJ whole genome shotgun (WGS) entry which is preliminary data.</text>
</comment>
<dbReference type="InterPro" id="IPR003316">
    <property type="entry name" value="E2F_WHTH_DNA-bd_dom"/>
</dbReference>
<evidence type="ECO:0000256" key="11">
    <source>
        <dbReference type="SAM" id="MobiDB-lite"/>
    </source>
</evidence>
<evidence type="ECO:0000256" key="2">
    <source>
        <dbReference type="ARBA" id="ARBA00010940"/>
    </source>
</evidence>
<evidence type="ECO:0000259" key="12">
    <source>
        <dbReference type="SMART" id="SM01372"/>
    </source>
</evidence>
<dbReference type="InterPro" id="IPR036390">
    <property type="entry name" value="WH_DNA-bd_sf"/>
</dbReference>
<name>A0A2B4RGF7_STYPI</name>
<evidence type="ECO:0000256" key="7">
    <source>
        <dbReference type="ARBA" id="ARBA00023163"/>
    </source>
</evidence>
<evidence type="ECO:0000256" key="8">
    <source>
        <dbReference type="ARBA" id="ARBA00023242"/>
    </source>
</evidence>
<keyword evidence="4 10" id="KW-0805">Transcription regulation</keyword>
<feature type="domain" description="E2F/DP family winged-helix DNA-binding" evidence="12">
    <location>
        <begin position="205"/>
        <end position="274"/>
    </location>
</feature>
<keyword evidence="3" id="KW-0678">Repressor</keyword>
<comment type="similarity">
    <text evidence="2 10">Belongs to the E2F/DP family.</text>
</comment>
<keyword evidence="14" id="KW-1185">Reference proteome</keyword>
<dbReference type="PANTHER" id="PTHR12081">
    <property type="entry name" value="TRANSCRIPTION FACTOR E2F"/>
    <property type="match status" value="1"/>
</dbReference>
<keyword evidence="8 10" id="KW-0539">Nucleus</keyword>
<gene>
    <name evidence="13" type="primary">e2f8</name>
    <name evidence="13" type="ORF">AWC38_SpisGene20350</name>
</gene>
<dbReference type="STRING" id="50429.A0A2B4RGF7"/>
<dbReference type="Gene3D" id="1.10.10.10">
    <property type="entry name" value="Winged helix-like DNA-binding domain superfamily/Winged helix DNA-binding domain"/>
    <property type="match status" value="2"/>
</dbReference>
<feature type="compositionally biased region" description="Basic and acidic residues" evidence="11">
    <location>
        <begin position="528"/>
        <end position="549"/>
    </location>
</feature>
<dbReference type="SMART" id="SM01372">
    <property type="entry name" value="E2F_TDP"/>
    <property type="match status" value="2"/>
</dbReference>
<dbReference type="Pfam" id="PF02319">
    <property type="entry name" value="WHD_E2F_TDP"/>
    <property type="match status" value="2"/>
</dbReference>
<dbReference type="PANTHER" id="PTHR12081:SF7">
    <property type="entry name" value="TRANSCRIPTION FACTOR EFL-3"/>
    <property type="match status" value="1"/>
</dbReference>
<protein>
    <submittedName>
        <fullName evidence="13">Transcription factor E2F8</fullName>
    </submittedName>
</protein>
<dbReference type="InterPro" id="IPR015633">
    <property type="entry name" value="E2F"/>
</dbReference>
<dbReference type="FunFam" id="1.10.10.10:FF:000100">
    <property type="entry name" value="E2F transcription factor 8"/>
    <property type="match status" value="1"/>
</dbReference>
<dbReference type="GO" id="GO:0090575">
    <property type="term" value="C:RNA polymerase II transcription regulator complex"/>
    <property type="evidence" value="ECO:0007669"/>
    <property type="project" value="TreeGrafter"/>
</dbReference>
<evidence type="ECO:0000256" key="1">
    <source>
        <dbReference type="ARBA" id="ARBA00004123"/>
    </source>
</evidence>
<comment type="subcellular location">
    <subcellularLocation>
        <location evidence="1 10">Nucleus</location>
    </subcellularLocation>
</comment>
<keyword evidence="7 10" id="KW-0804">Transcription</keyword>
<feature type="region of interest" description="Disordered" evidence="11">
    <location>
        <begin position="518"/>
        <end position="562"/>
    </location>
</feature>
<feature type="region of interest" description="Disordered" evidence="11">
    <location>
        <begin position="296"/>
        <end position="318"/>
    </location>
</feature>
<evidence type="ECO:0000256" key="9">
    <source>
        <dbReference type="ARBA" id="ARBA00023306"/>
    </source>
</evidence>
<reference evidence="14" key="1">
    <citation type="journal article" date="2017" name="bioRxiv">
        <title>Comparative analysis of the genomes of Stylophora pistillata and Acropora digitifera provides evidence for extensive differences between species of corals.</title>
        <authorList>
            <person name="Voolstra C.R."/>
            <person name="Li Y."/>
            <person name="Liew Y.J."/>
            <person name="Baumgarten S."/>
            <person name="Zoccola D."/>
            <person name="Flot J.-F."/>
            <person name="Tambutte S."/>
            <person name="Allemand D."/>
            <person name="Aranda M."/>
        </authorList>
    </citation>
    <scope>NUCLEOTIDE SEQUENCE [LARGE SCALE GENOMIC DNA]</scope>
</reference>
<keyword evidence="9" id="KW-0131">Cell cycle</keyword>
<evidence type="ECO:0000256" key="4">
    <source>
        <dbReference type="ARBA" id="ARBA00023015"/>
    </source>
</evidence>